<protein>
    <submittedName>
        <fullName evidence="1">Uncharacterized protein</fullName>
    </submittedName>
</protein>
<sequence length="490" mass="57106">MLWYFWILASMRNNILLIFVFLLIGFYSHAQLKQMLTEFKPLSISSESGKGSVYLRVNKSSNYILTFDISLDSDFVYMVYDVFNKKYLTDKIRKRDVKLKLNKDILYAVIYVTSANVNINFTLTDLDLSIINDSALKAKMSNIKKQDKTFLLRDLSSFQLSSKLKKYILRTYNRNIYIAYQLEDSDSIKVSSFIENIGWFDISTSVNDNITDIAYFDFAVNSKGELYVIFTTKGNDYFSSELIVKKFNSRKWIDISPKFRDDVGFLVNISIDKRDNLYVAYLKKIGSEYKINFFTNKGYSNIWNSVMDSYISKGDANVNVSSIGIISEPFLGVFYNYKMQDYVNSEFIIDRGDKTWANANIQSANMANSVNILYNAKSDQVILGYITNERLIVSISTFQYDRWQNISPNIKIKGMTSDILNYRDDLFLTFEDSNNIRLIYFNDNNWYFFNESEIFQKFACKPQFAGYHDEGFILSYLSLDSKVLFFKLVS</sequence>
<dbReference type="HOGENOM" id="CLU_565827_0_0_12"/>
<evidence type="ECO:0000313" key="1">
    <source>
        <dbReference type="EMBL" id="AHH08689.1"/>
    </source>
</evidence>
<accession>W5SNB1</accession>
<organism evidence="1 2">
    <name type="scientific">Borrelia anserina BA2</name>
    <dbReference type="NCBI Taxonomy" id="1313293"/>
    <lineage>
        <taxon>Bacteria</taxon>
        <taxon>Pseudomonadati</taxon>
        <taxon>Spirochaetota</taxon>
        <taxon>Spirochaetia</taxon>
        <taxon>Spirochaetales</taxon>
        <taxon>Borreliaceae</taxon>
        <taxon>Borrelia</taxon>
    </lineage>
</organism>
<dbReference type="Proteomes" id="UP000019262">
    <property type="component" value="Chromosome"/>
</dbReference>
<proteinExistence type="predicted"/>
<dbReference type="EMBL" id="CP005829">
    <property type="protein sequence ID" value="AHH08689.1"/>
    <property type="molecule type" value="Genomic_DNA"/>
</dbReference>
<name>W5SNB1_BORAN</name>
<dbReference type="PATRIC" id="fig|1313293.3.peg.735"/>
<evidence type="ECO:0000313" key="2">
    <source>
        <dbReference type="Proteomes" id="UP000019262"/>
    </source>
</evidence>
<gene>
    <name evidence="1" type="ORF">BAN_0043300</name>
</gene>
<reference evidence="1 2" key="1">
    <citation type="submission" date="2013-04" db="EMBL/GenBank/DDBJ databases">
        <title>Comparative Genomics of Relapsing Fever Spirochetes.</title>
        <authorList>
            <person name="Schwan T.G."/>
            <person name="Raffel S.J."/>
            <person name="Porcella S.F."/>
            <person name="Martens C.A."/>
            <person name="Bruno D.P."/>
            <person name="Rickefs S.M."/>
            <person name="Barbian K.B."/>
        </authorList>
    </citation>
    <scope>NUCLEOTIDE SEQUENCE [LARGE SCALE GENOMIC DNA]</scope>
    <source>
        <strain evidence="1 2">BA2</strain>
    </source>
</reference>
<dbReference type="AlphaFoldDB" id="W5SNB1"/>